<comment type="subcellular location">
    <subcellularLocation>
        <location evidence="1">Membrane</location>
    </subcellularLocation>
</comment>
<keyword evidence="5 7" id="KW-0472">Membrane</keyword>
<evidence type="ECO:0000256" key="7">
    <source>
        <dbReference type="SAM" id="Phobius"/>
    </source>
</evidence>
<keyword evidence="4 7" id="KW-1133">Transmembrane helix</keyword>
<evidence type="ECO:0000256" key="1">
    <source>
        <dbReference type="ARBA" id="ARBA00004370"/>
    </source>
</evidence>
<keyword evidence="3 7" id="KW-0812">Transmembrane</keyword>
<feature type="compositionally biased region" description="Polar residues" evidence="6">
    <location>
        <begin position="1"/>
        <end position="10"/>
    </location>
</feature>
<dbReference type="PANTHER" id="PTHR14948:SF18">
    <property type="entry name" value="PROLINE RICH TRANSMEMBRANE PROTEIN 1B"/>
    <property type="match status" value="1"/>
</dbReference>
<feature type="compositionally biased region" description="Polar residues" evidence="6">
    <location>
        <begin position="31"/>
        <end position="42"/>
    </location>
</feature>
<name>A0A4W3J9U8_CALMI</name>
<dbReference type="GO" id="GO:0016020">
    <property type="term" value="C:membrane"/>
    <property type="evidence" value="ECO:0007669"/>
    <property type="project" value="UniProtKB-SubCell"/>
</dbReference>
<evidence type="ECO:0000313" key="9">
    <source>
        <dbReference type="Proteomes" id="UP000314986"/>
    </source>
</evidence>
<reference evidence="9" key="3">
    <citation type="journal article" date="2014" name="Nature">
        <title>Elephant shark genome provides unique insights into gnathostome evolution.</title>
        <authorList>
            <consortium name="International Elephant Shark Genome Sequencing Consortium"/>
            <person name="Venkatesh B."/>
            <person name="Lee A.P."/>
            <person name="Ravi V."/>
            <person name="Maurya A.K."/>
            <person name="Lian M.M."/>
            <person name="Swann J.B."/>
            <person name="Ohta Y."/>
            <person name="Flajnik M.F."/>
            <person name="Sutoh Y."/>
            <person name="Kasahara M."/>
            <person name="Hoon S."/>
            <person name="Gangu V."/>
            <person name="Roy S.W."/>
            <person name="Irimia M."/>
            <person name="Korzh V."/>
            <person name="Kondrychyn I."/>
            <person name="Lim Z.W."/>
            <person name="Tay B.H."/>
            <person name="Tohari S."/>
            <person name="Kong K.W."/>
            <person name="Ho S."/>
            <person name="Lorente-Galdos B."/>
            <person name="Quilez J."/>
            <person name="Marques-Bonet T."/>
            <person name="Raney B.J."/>
            <person name="Ingham P.W."/>
            <person name="Tay A."/>
            <person name="Hillier L.W."/>
            <person name="Minx P."/>
            <person name="Boehm T."/>
            <person name="Wilson R.K."/>
            <person name="Brenner S."/>
            <person name="Warren W.C."/>
        </authorList>
    </citation>
    <scope>NUCLEOTIDE SEQUENCE [LARGE SCALE GENOMIC DNA]</scope>
</reference>
<dbReference type="InterPro" id="IPR051423">
    <property type="entry name" value="CD225/Dispanin"/>
</dbReference>
<feature type="transmembrane region" description="Helical" evidence="7">
    <location>
        <begin position="179"/>
        <end position="201"/>
    </location>
</feature>
<evidence type="ECO:0000256" key="2">
    <source>
        <dbReference type="ARBA" id="ARBA00006843"/>
    </source>
</evidence>
<evidence type="ECO:0000313" key="8">
    <source>
        <dbReference type="Ensembl" id="ENSCMIP00000038967.1"/>
    </source>
</evidence>
<reference evidence="8" key="5">
    <citation type="submission" date="2025-09" db="UniProtKB">
        <authorList>
            <consortium name="Ensembl"/>
        </authorList>
    </citation>
    <scope>IDENTIFICATION</scope>
</reference>
<evidence type="ECO:0000256" key="4">
    <source>
        <dbReference type="ARBA" id="ARBA00022989"/>
    </source>
</evidence>
<reference evidence="9" key="2">
    <citation type="journal article" date="2007" name="PLoS Biol.">
        <title>Survey sequencing and comparative analysis of the elephant shark (Callorhinchus milii) genome.</title>
        <authorList>
            <person name="Venkatesh B."/>
            <person name="Kirkness E.F."/>
            <person name="Loh Y.H."/>
            <person name="Halpern A.L."/>
            <person name="Lee A.P."/>
            <person name="Johnson J."/>
            <person name="Dandona N."/>
            <person name="Viswanathan L.D."/>
            <person name="Tay A."/>
            <person name="Venter J.C."/>
            <person name="Strausberg R.L."/>
            <person name="Brenner S."/>
        </authorList>
    </citation>
    <scope>NUCLEOTIDE SEQUENCE [LARGE SCALE GENOMIC DNA]</scope>
</reference>
<dbReference type="OMA" id="GAPHIGF"/>
<dbReference type="InterPro" id="IPR007593">
    <property type="entry name" value="CD225/Dispanin_fam"/>
</dbReference>
<evidence type="ECO:0000256" key="6">
    <source>
        <dbReference type="SAM" id="MobiDB-lite"/>
    </source>
</evidence>
<dbReference type="GeneTree" id="ENSGT00940000163383"/>
<organism evidence="8 9">
    <name type="scientific">Callorhinchus milii</name>
    <name type="common">Ghost shark</name>
    <dbReference type="NCBI Taxonomy" id="7868"/>
    <lineage>
        <taxon>Eukaryota</taxon>
        <taxon>Metazoa</taxon>
        <taxon>Chordata</taxon>
        <taxon>Craniata</taxon>
        <taxon>Vertebrata</taxon>
        <taxon>Chondrichthyes</taxon>
        <taxon>Holocephali</taxon>
        <taxon>Chimaeriformes</taxon>
        <taxon>Callorhinchidae</taxon>
        <taxon>Callorhinchus</taxon>
    </lineage>
</organism>
<dbReference type="AlphaFoldDB" id="A0A4W3J9U8"/>
<accession>A0A4W3J9U8</accession>
<protein>
    <submittedName>
        <fullName evidence="8">Proline-rich transmembrane protein 1-like</fullName>
    </submittedName>
</protein>
<proteinExistence type="inferred from homology"/>
<dbReference type="Pfam" id="PF04505">
    <property type="entry name" value="CD225"/>
    <property type="match status" value="1"/>
</dbReference>
<gene>
    <name evidence="8" type="primary">LOC103183035</name>
</gene>
<feature type="region of interest" description="Disordered" evidence="6">
    <location>
        <begin position="54"/>
        <end position="84"/>
    </location>
</feature>
<feature type="transmembrane region" description="Helical" evidence="7">
    <location>
        <begin position="227"/>
        <end position="252"/>
    </location>
</feature>
<reference evidence="9" key="1">
    <citation type="journal article" date="2006" name="Science">
        <title>Ancient noncoding elements conserved in the human genome.</title>
        <authorList>
            <person name="Venkatesh B."/>
            <person name="Kirkness E.F."/>
            <person name="Loh Y.H."/>
            <person name="Halpern A.L."/>
            <person name="Lee A.P."/>
            <person name="Johnson J."/>
            <person name="Dandona N."/>
            <person name="Viswanathan L.D."/>
            <person name="Tay A."/>
            <person name="Venter J.C."/>
            <person name="Strausberg R.L."/>
            <person name="Brenner S."/>
        </authorList>
    </citation>
    <scope>NUCLEOTIDE SEQUENCE [LARGE SCALE GENOMIC DNA]</scope>
</reference>
<feature type="region of interest" description="Disordered" evidence="6">
    <location>
        <begin position="1"/>
        <end position="42"/>
    </location>
</feature>
<keyword evidence="9" id="KW-1185">Reference proteome</keyword>
<evidence type="ECO:0000256" key="5">
    <source>
        <dbReference type="ARBA" id="ARBA00023136"/>
    </source>
</evidence>
<dbReference type="InParanoid" id="A0A4W3J9U8"/>
<feature type="compositionally biased region" description="Basic and acidic residues" evidence="6">
    <location>
        <begin position="13"/>
        <end position="30"/>
    </location>
</feature>
<comment type="similarity">
    <text evidence="2">Belongs to the CD225/Dispanin family.</text>
</comment>
<feature type="compositionally biased region" description="Polar residues" evidence="6">
    <location>
        <begin position="54"/>
        <end position="65"/>
    </location>
</feature>
<sequence length="253" mass="28034">TEPTIHSSLLTAVRDDRDGPQGSQDNERQQRGTSESQPQTQNMTFHTHVIEQSEAVSSPGINSSRNAEHQGISDCARQPTDTSGEVQVPVNALGYVNRAYVGEPPPYSPPDPKAIHLMYQFYGTPFPGQLPTIYQPGAQDQALFQQQNMPLGPYPFSIYNYQLPGVPPTQEQWRPPKDYMVESILVTVFCCLLSGILAIIFSHETRMATQRGDRILAKSASGKARSLVLFSLLFGVFVSIAWVIYVIVALYFA</sequence>
<dbReference type="PANTHER" id="PTHR14948">
    <property type="entry name" value="NG5"/>
    <property type="match status" value="1"/>
</dbReference>
<reference evidence="8" key="4">
    <citation type="submission" date="2025-08" db="UniProtKB">
        <authorList>
            <consortium name="Ensembl"/>
        </authorList>
    </citation>
    <scope>IDENTIFICATION</scope>
</reference>
<evidence type="ECO:0000256" key="3">
    <source>
        <dbReference type="ARBA" id="ARBA00022692"/>
    </source>
</evidence>
<dbReference type="Ensembl" id="ENSCMIT00000039523.1">
    <property type="protein sequence ID" value="ENSCMIP00000038967.1"/>
    <property type="gene ID" value="ENSCMIG00000016342.1"/>
</dbReference>
<dbReference type="Proteomes" id="UP000314986">
    <property type="component" value="Unassembled WGS sequence"/>
</dbReference>